<organism evidence="14 15">
    <name type="scientific">Isoptericola cucumis</name>
    <dbReference type="NCBI Taxonomy" id="1776856"/>
    <lineage>
        <taxon>Bacteria</taxon>
        <taxon>Bacillati</taxon>
        <taxon>Actinomycetota</taxon>
        <taxon>Actinomycetes</taxon>
        <taxon>Micrococcales</taxon>
        <taxon>Promicromonosporaceae</taxon>
        <taxon>Isoptericola</taxon>
    </lineage>
</organism>
<feature type="transmembrane region" description="Helical" evidence="10">
    <location>
        <begin position="536"/>
        <end position="557"/>
    </location>
</feature>
<evidence type="ECO:0000256" key="7">
    <source>
        <dbReference type="ARBA" id="ARBA00022989"/>
    </source>
</evidence>
<sequence>MTEPDADAAAVGEPPSPVVAPATRARHLATDAPPRDEQEPHEREPQGDQEPAQPAGAAPPPDPWARPVPPFVSPSDVPADERSTETRLLERLLGRRRLQLDLRVRDRFWGWFGTLVVTLVAAAARLWQLGQPQTLVFDETYYVKDAFTLGELGFEGQWPKEPNPAFESGDVFTFLEKASYVVHPPVGKWMIWLGMEAGGGATSAFAWRLASAVVGILAVFLLVRIARRLFSSSLMGVLAGLLLAVDGEAIVHSRVALLDQFLMLWVLVAFGCLVMDREQARRRLAARVGSILDAGGTVARYGPRLGFRWWRLAAGVSLGLACGTKWSGLWFVAVFGILTVLWDLAARRAAGVGRWWEDSLVVDAVPAFVTIVPTALVVYVASWWSWFTHQGAYLRQWAADNPGAGVTWLPDPLRSLVEYHRQMWDFHTGLSSEHGYAAHPLGWIVQWRPTSFFWEKDAPGTGGCPADAADACARAVTSLGNPLLWLLAALAIVATVWLGVRLRDWRALAVLSGTVAGWLPWFAYAPPFSDRTIFTFYSIVFTPWVVLTLLYPMVVALERTEDRPGRGRTVAVITVVVAMIVAVSVVFYPLWSGMQVPYPYWQSVMRLESWI</sequence>
<evidence type="ECO:0000256" key="10">
    <source>
        <dbReference type="RuleBase" id="RU367007"/>
    </source>
</evidence>
<feature type="transmembrane region" description="Helical" evidence="10">
    <location>
        <begin position="569"/>
        <end position="591"/>
    </location>
</feature>
<comment type="caution">
    <text evidence="14">The sequence shown here is derived from an EMBL/GenBank/DDBJ whole genome shotgun (WGS) entry which is preliminary data.</text>
</comment>
<feature type="region of interest" description="Disordered" evidence="11">
    <location>
        <begin position="1"/>
        <end position="83"/>
    </location>
</feature>
<evidence type="ECO:0000256" key="3">
    <source>
        <dbReference type="ARBA" id="ARBA00007222"/>
    </source>
</evidence>
<feature type="transmembrane region" description="Helical" evidence="10">
    <location>
        <begin position="483"/>
        <end position="500"/>
    </location>
</feature>
<evidence type="ECO:0000256" key="2">
    <source>
        <dbReference type="ARBA" id="ARBA00004922"/>
    </source>
</evidence>
<name>A0ABQ2B428_9MICO</name>
<keyword evidence="15" id="KW-1185">Reference proteome</keyword>
<dbReference type="RefSeq" id="WP_188522328.1">
    <property type="nucleotide sequence ID" value="NZ_BMDG01000002.1"/>
</dbReference>
<evidence type="ECO:0000313" key="14">
    <source>
        <dbReference type="EMBL" id="GGI05750.1"/>
    </source>
</evidence>
<evidence type="ECO:0000256" key="8">
    <source>
        <dbReference type="ARBA" id="ARBA00023136"/>
    </source>
</evidence>
<comment type="function">
    <text evidence="10">Protein O-mannosyltransferase that catalyzes the transfer of a single mannose residue from a polyprenol phospho-mannosyl lipidic donor to the hydroxyl group of selected serine and threonine residues in acceptor proteins.</text>
</comment>
<evidence type="ECO:0000256" key="4">
    <source>
        <dbReference type="ARBA" id="ARBA00022676"/>
    </source>
</evidence>
<evidence type="ECO:0000256" key="1">
    <source>
        <dbReference type="ARBA" id="ARBA00004127"/>
    </source>
</evidence>
<evidence type="ECO:0000256" key="6">
    <source>
        <dbReference type="ARBA" id="ARBA00022692"/>
    </source>
</evidence>
<evidence type="ECO:0000256" key="11">
    <source>
        <dbReference type="SAM" id="MobiDB-lite"/>
    </source>
</evidence>
<dbReference type="PANTHER" id="PTHR10050">
    <property type="entry name" value="DOLICHYL-PHOSPHATE-MANNOSE--PROTEIN MANNOSYLTRANSFERASE"/>
    <property type="match status" value="1"/>
</dbReference>
<dbReference type="InterPro" id="IPR003342">
    <property type="entry name" value="ArnT-like_N"/>
</dbReference>
<accession>A0ABQ2B428</accession>
<evidence type="ECO:0000313" key="15">
    <source>
        <dbReference type="Proteomes" id="UP000632535"/>
    </source>
</evidence>
<dbReference type="InterPro" id="IPR027005">
    <property type="entry name" value="PMT-like"/>
</dbReference>
<comment type="pathway">
    <text evidence="2 10">Protein modification; protein glycosylation.</text>
</comment>
<evidence type="ECO:0000256" key="9">
    <source>
        <dbReference type="ARBA" id="ARBA00093617"/>
    </source>
</evidence>
<evidence type="ECO:0000259" key="12">
    <source>
        <dbReference type="Pfam" id="PF02366"/>
    </source>
</evidence>
<keyword evidence="10" id="KW-1003">Cell membrane</keyword>
<keyword evidence="5 10" id="KW-0808">Transferase</keyword>
<keyword evidence="7 10" id="KW-1133">Transmembrane helix</keyword>
<feature type="domain" description="Protein O-mannosyl-transferase C-terminal four TM" evidence="13">
    <location>
        <begin position="413"/>
        <end position="610"/>
    </location>
</feature>
<reference evidence="15" key="1">
    <citation type="journal article" date="2019" name="Int. J. Syst. Evol. Microbiol.">
        <title>The Global Catalogue of Microorganisms (GCM) 10K type strain sequencing project: providing services to taxonomists for standard genome sequencing and annotation.</title>
        <authorList>
            <consortium name="The Broad Institute Genomics Platform"/>
            <consortium name="The Broad Institute Genome Sequencing Center for Infectious Disease"/>
            <person name="Wu L."/>
            <person name="Ma J."/>
        </authorList>
    </citation>
    <scope>NUCLEOTIDE SEQUENCE [LARGE SCALE GENOMIC DNA]</scope>
    <source>
        <strain evidence="15">CCM 8653</strain>
    </source>
</reference>
<dbReference type="Pfam" id="PF16192">
    <property type="entry name" value="PMT_4TMC"/>
    <property type="match status" value="1"/>
</dbReference>
<dbReference type="PANTHER" id="PTHR10050:SF46">
    <property type="entry name" value="PROTEIN O-MANNOSYL-TRANSFERASE 2"/>
    <property type="match status" value="1"/>
</dbReference>
<keyword evidence="6 10" id="KW-0812">Transmembrane</keyword>
<proteinExistence type="inferred from homology"/>
<evidence type="ECO:0000256" key="5">
    <source>
        <dbReference type="ARBA" id="ARBA00022679"/>
    </source>
</evidence>
<dbReference type="InterPro" id="IPR032421">
    <property type="entry name" value="PMT_4TMC"/>
</dbReference>
<feature type="transmembrane region" description="Helical" evidence="10">
    <location>
        <begin position="205"/>
        <end position="223"/>
    </location>
</feature>
<feature type="transmembrane region" description="Helical" evidence="10">
    <location>
        <begin position="257"/>
        <end position="275"/>
    </location>
</feature>
<comment type="similarity">
    <text evidence="3 10">Belongs to the glycosyltransferase 39 family.</text>
</comment>
<feature type="transmembrane region" description="Helical" evidence="10">
    <location>
        <begin position="230"/>
        <end position="251"/>
    </location>
</feature>
<dbReference type="Pfam" id="PF02366">
    <property type="entry name" value="PMT"/>
    <property type="match status" value="1"/>
</dbReference>
<feature type="transmembrane region" description="Helical" evidence="10">
    <location>
        <begin position="328"/>
        <end position="346"/>
    </location>
</feature>
<feature type="domain" description="ArnT-like N-terminal" evidence="12">
    <location>
        <begin position="196"/>
        <end position="354"/>
    </location>
</feature>
<feature type="transmembrane region" description="Helical" evidence="10">
    <location>
        <begin position="108"/>
        <end position="127"/>
    </location>
</feature>
<feature type="transmembrane region" description="Helical" evidence="10">
    <location>
        <begin position="367"/>
        <end position="387"/>
    </location>
</feature>
<comment type="subcellular location">
    <subcellularLocation>
        <location evidence="10">Cell membrane</location>
    </subcellularLocation>
    <subcellularLocation>
        <location evidence="1">Endomembrane system</location>
        <topology evidence="1">Multi-pass membrane protein</topology>
    </subcellularLocation>
</comment>
<dbReference type="GO" id="GO:0016757">
    <property type="term" value="F:glycosyltransferase activity"/>
    <property type="evidence" value="ECO:0007669"/>
    <property type="project" value="UniProtKB-KW"/>
</dbReference>
<protein>
    <recommendedName>
        <fullName evidence="9 10">Polyprenol-phosphate-mannose--protein mannosyltransferase</fullName>
        <ecNumber evidence="10">2.4.1.-</ecNumber>
    </recommendedName>
</protein>
<dbReference type="EC" id="2.4.1.-" evidence="10"/>
<feature type="compositionally biased region" description="Pro residues" evidence="11">
    <location>
        <begin position="57"/>
        <end position="72"/>
    </location>
</feature>
<dbReference type="Proteomes" id="UP000632535">
    <property type="component" value="Unassembled WGS sequence"/>
</dbReference>
<dbReference type="EMBL" id="BMDG01000002">
    <property type="protein sequence ID" value="GGI05750.1"/>
    <property type="molecule type" value="Genomic_DNA"/>
</dbReference>
<gene>
    <name evidence="14" type="ORF">GCM10007368_07730</name>
</gene>
<keyword evidence="8 10" id="KW-0472">Membrane</keyword>
<keyword evidence="4 10" id="KW-0328">Glycosyltransferase</keyword>
<feature type="compositionally biased region" description="Basic and acidic residues" evidence="11">
    <location>
        <begin position="33"/>
        <end position="46"/>
    </location>
</feature>
<evidence type="ECO:0000259" key="13">
    <source>
        <dbReference type="Pfam" id="PF16192"/>
    </source>
</evidence>